<gene>
    <name evidence="2" type="ORF">CCHR01_04584</name>
</gene>
<organism evidence="2 3">
    <name type="scientific">Colletotrichum chrysophilum</name>
    <dbReference type="NCBI Taxonomy" id="1836956"/>
    <lineage>
        <taxon>Eukaryota</taxon>
        <taxon>Fungi</taxon>
        <taxon>Dikarya</taxon>
        <taxon>Ascomycota</taxon>
        <taxon>Pezizomycotina</taxon>
        <taxon>Sordariomycetes</taxon>
        <taxon>Hypocreomycetidae</taxon>
        <taxon>Glomerellales</taxon>
        <taxon>Glomerellaceae</taxon>
        <taxon>Colletotrichum</taxon>
        <taxon>Colletotrichum gloeosporioides species complex</taxon>
    </lineage>
</organism>
<name>A0AAD9ARJ9_9PEZI</name>
<dbReference type="EMBL" id="JAQOWY010000068">
    <property type="protein sequence ID" value="KAK1852733.1"/>
    <property type="molecule type" value="Genomic_DNA"/>
</dbReference>
<keyword evidence="3" id="KW-1185">Reference proteome</keyword>
<dbReference type="Proteomes" id="UP001243330">
    <property type="component" value="Unassembled WGS sequence"/>
</dbReference>
<evidence type="ECO:0000313" key="3">
    <source>
        <dbReference type="Proteomes" id="UP001243330"/>
    </source>
</evidence>
<sequence>MFKTPCSLSHPPRTCPFGTLTIASQSLLHLEGWGVAAVNSWLSHIDLEPQNYPAGFEPRLGPSCCRFHRLSHHCYCRRRQLSLLSLSLPLSSASRQSSPSSSRLGHSGLQ</sequence>
<feature type="compositionally biased region" description="Low complexity" evidence="1">
    <location>
        <begin position="91"/>
        <end position="104"/>
    </location>
</feature>
<evidence type="ECO:0000313" key="2">
    <source>
        <dbReference type="EMBL" id="KAK1852733.1"/>
    </source>
</evidence>
<evidence type="ECO:0000256" key="1">
    <source>
        <dbReference type="SAM" id="MobiDB-lite"/>
    </source>
</evidence>
<feature type="region of interest" description="Disordered" evidence="1">
    <location>
        <begin position="91"/>
        <end position="110"/>
    </location>
</feature>
<protein>
    <submittedName>
        <fullName evidence="2">Uncharacterized protein</fullName>
    </submittedName>
</protein>
<accession>A0AAD9ARJ9</accession>
<proteinExistence type="predicted"/>
<comment type="caution">
    <text evidence="2">The sequence shown here is derived from an EMBL/GenBank/DDBJ whole genome shotgun (WGS) entry which is preliminary data.</text>
</comment>
<dbReference type="AlphaFoldDB" id="A0AAD9ARJ9"/>
<reference evidence="2" key="1">
    <citation type="submission" date="2023-01" db="EMBL/GenBank/DDBJ databases">
        <title>Colletotrichum chrysophilum M932 genome sequence.</title>
        <authorList>
            <person name="Baroncelli R."/>
        </authorList>
    </citation>
    <scope>NUCLEOTIDE SEQUENCE</scope>
    <source>
        <strain evidence="2">M932</strain>
    </source>
</reference>